<dbReference type="Proteomes" id="UP000276984">
    <property type="component" value="Chromosome"/>
</dbReference>
<dbReference type="InterPro" id="IPR051781">
    <property type="entry name" value="Metallo-dep_Hydrolase"/>
</dbReference>
<evidence type="ECO:0000313" key="4">
    <source>
        <dbReference type="Proteomes" id="UP000276984"/>
    </source>
</evidence>
<keyword evidence="1" id="KW-0732">Signal</keyword>
<dbReference type="OrthoDB" id="8098664at2"/>
<proteinExistence type="predicted"/>
<dbReference type="Gene3D" id="3.30.110.90">
    <property type="entry name" value="Amidohydrolase"/>
    <property type="match status" value="1"/>
</dbReference>
<dbReference type="InterPro" id="IPR011059">
    <property type="entry name" value="Metal-dep_hydrolase_composite"/>
</dbReference>
<dbReference type="Pfam" id="PF01979">
    <property type="entry name" value="Amidohydro_1"/>
    <property type="match status" value="1"/>
</dbReference>
<sequence length="494" mass="51150">MAQSLTATLARVATLAAAAALANAGTAQAQGQAEFLSITGRILDGTGGAPIENGRILVKDGVVACVGALPACPPPPGARRLDAGGGSVIPGLIDLHSHPRPHYYGWFLASGVTTVRSANTSLEMARALDALPAPRAELVWAGPLVDGEKSILKRFYPAGEDGAPSPARPADGPSLEGIELLVAQTPEQAVAAIDALVAGGAHWVKLYEQLPPEAYAAAANRAREKGLPIMADLGMASTRGLGPAEVDLLQAAAMGLDTLEHASGGALAYQRLGGDLSAETLDPVLVDRLARALLEANIALVPTLSVFHFNGSEETPEAGLKGVPFADAGGAVHDDLMQHWAGVRQHHHGNPVNLEKARLDTRIGMAVARRLVELGGRVGAGSDTPAGSYTLPGGGVHLEMELLTRAGLTPLQALSAATGTAADILQRDDIGRIEAGRRADLVIVEGDPSRDIRDTRRLRQVIRAGEVLDPTVLRDETLVDGDARLAALMAANPE</sequence>
<dbReference type="Gene3D" id="2.30.40.10">
    <property type="entry name" value="Urease, subunit C, domain 1"/>
    <property type="match status" value="1"/>
</dbReference>
<organism evidence="3 4">
    <name type="scientific">Brevundimonas naejangsanensis</name>
    <dbReference type="NCBI Taxonomy" id="588932"/>
    <lineage>
        <taxon>Bacteria</taxon>
        <taxon>Pseudomonadati</taxon>
        <taxon>Pseudomonadota</taxon>
        <taxon>Alphaproteobacteria</taxon>
        <taxon>Caulobacterales</taxon>
        <taxon>Caulobacteraceae</taxon>
        <taxon>Brevundimonas</taxon>
    </lineage>
</organism>
<feature type="chain" id="PRO_5019745804" description="Amidohydrolase-related domain-containing protein" evidence="1">
    <location>
        <begin position="30"/>
        <end position="494"/>
    </location>
</feature>
<evidence type="ECO:0000313" key="3">
    <source>
        <dbReference type="EMBL" id="AYG95159.1"/>
    </source>
</evidence>
<dbReference type="SUPFAM" id="SSF51556">
    <property type="entry name" value="Metallo-dependent hydrolases"/>
    <property type="match status" value="1"/>
</dbReference>
<dbReference type="PANTHER" id="PTHR43135:SF3">
    <property type="entry name" value="ALPHA-D-RIBOSE 1-METHYLPHOSPHONATE 5-TRIPHOSPHATE DIPHOSPHATASE"/>
    <property type="match status" value="1"/>
</dbReference>
<dbReference type="SUPFAM" id="SSF51338">
    <property type="entry name" value="Composite domain of metallo-dependent hydrolases"/>
    <property type="match status" value="1"/>
</dbReference>
<dbReference type="InterPro" id="IPR006680">
    <property type="entry name" value="Amidohydro-rel"/>
</dbReference>
<keyword evidence="4" id="KW-1185">Reference proteome</keyword>
<feature type="domain" description="Amidohydrolase-related" evidence="2">
    <location>
        <begin position="88"/>
        <end position="466"/>
    </location>
</feature>
<accession>A0A494RIC3</accession>
<dbReference type="RefSeq" id="WP_121482307.1">
    <property type="nucleotide sequence ID" value="NZ_CP032707.1"/>
</dbReference>
<dbReference type="Gene3D" id="1.20.58.520">
    <property type="entry name" value="Amidohydrolase"/>
    <property type="match status" value="1"/>
</dbReference>
<name>A0A494RIC3_9CAUL</name>
<dbReference type="Gene3D" id="3.40.50.10910">
    <property type="entry name" value="Amidohydrolase"/>
    <property type="match status" value="1"/>
</dbReference>
<dbReference type="GO" id="GO:0016810">
    <property type="term" value="F:hydrolase activity, acting on carbon-nitrogen (but not peptide) bonds"/>
    <property type="evidence" value="ECO:0007669"/>
    <property type="project" value="InterPro"/>
</dbReference>
<evidence type="ECO:0000256" key="1">
    <source>
        <dbReference type="SAM" id="SignalP"/>
    </source>
</evidence>
<gene>
    <name evidence="3" type="ORF">D8I30_08170</name>
</gene>
<reference evidence="3 4" key="1">
    <citation type="submission" date="2018-10" db="EMBL/GenBank/DDBJ databases">
        <title>Complete genome sequence of Brevundimonas naejangsanensis BRV3.</title>
        <authorList>
            <person name="Berrios L."/>
            <person name="Ely B."/>
        </authorList>
    </citation>
    <scope>NUCLEOTIDE SEQUENCE [LARGE SCALE GENOMIC DNA]</scope>
    <source>
        <strain evidence="3 4">BRV3</strain>
    </source>
</reference>
<protein>
    <recommendedName>
        <fullName evidence="2">Amidohydrolase-related domain-containing protein</fullName>
    </recommendedName>
</protein>
<evidence type="ECO:0000259" key="2">
    <source>
        <dbReference type="Pfam" id="PF01979"/>
    </source>
</evidence>
<feature type="signal peptide" evidence="1">
    <location>
        <begin position="1"/>
        <end position="29"/>
    </location>
</feature>
<dbReference type="PANTHER" id="PTHR43135">
    <property type="entry name" value="ALPHA-D-RIBOSE 1-METHYLPHOSPHONATE 5-TRIPHOSPHATE DIPHOSPHATASE"/>
    <property type="match status" value="1"/>
</dbReference>
<dbReference type="AlphaFoldDB" id="A0A494RIC3"/>
<dbReference type="InterPro" id="IPR032466">
    <property type="entry name" value="Metal_Hydrolase"/>
</dbReference>
<dbReference type="EMBL" id="CP032707">
    <property type="protein sequence ID" value="AYG95159.1"/>
    <property type="molecule type" value="Genomic_DNA"/>
</dbReference>